<feature type="transmembrane region" description="Helical" evidence="1">
    <location>
        <begin position="164"/>
        <end position="182"/>
    </location>
</feature>
<sequence>MDLEELWRDVTGTQPPPSDAAVVALAAVALLLVAVPALWRVTRHAVTIAHEGAHGLAALLTGRSLTGIRLHSDTSGLTVSRGRPGGPGMVLTAFAGYVGPALLGLGAAYLLHHDHALAVLWLGVALLALLLLQIRNFFGLWSVCIAGVALFAVTWWGSGTLQSVAAYLGTWFLLLAAPRPVLELQALRHRGWARTSDADQLARLTRVPGLVWVGAFLAVTTGCLLMGAWWLLGVGY</sequence>
<feature type="transmembrane region" description="Helical" evidence="1">
    <location>
        <begin position="20"/>
        <end position="39"/>
    </location>
</feature>
<comment type="caution">
    <text evidence="2">The sequence shown here is derived from an EMBL/GenBank/DDBJ whole genome shotgun (WGS) entry which is preliminary data.</text>
</comment>
<keyword evidence="3" id="KW-1185">Reference proteome</keyword>
<dbReference type="EMBL" id="JACHWR010000004">
    <property type="protein sequence ID" value="MBB3045066.1"/>
    <property type="molecule type" value="Genomic_DNA"/>
</dbReference>
<organism evidence="2 3">
    <name type="scientific">Nocardioides soli</name>
    <dbReference type="NCBI Taxonomy" id="1036020"/>
    <lineage>
        <taxon>Bacteria</taxon>
        <taxon>Bacillati</taxon>
        <taxon>Actinomycetota</taxon>
        <taxon>Actinomycetes</taxon>
        <taxon>Propionibacteriales</taxon>
        <taxon>Nocardioidaceae</taxon>
        <taxon>Nocardioides</taxon>
    </lineage>
</organism>
<dbReference type="Proteomes" id="UP000589626">
    <property type="component" value="Unassembled WGS sequence"/>
</dbReference>
<feature type="transmembrane region" description="Helical" evidence="1">
    <location>
        <begin position="210"/>
        <end position="232"/>
    </location>
</feature>
<dbReference type="RefSeq" id="WP_183595054.1">
    <property type="nucleotide sequence ID" value="NZ_JACHWR010000004.1"/>
</dbReference>
<evidence type="ECO:0000313" key="2">
    <source>
        <dbReference type="EMBL" id="MBB3045066.1"/>
    </source>
</evidence>
<feature type="transmembrane region" description="Helical" evidence="1">
    <location>
        <begin position="116"/>
        <end position="132"/>
    </location>
</feature>
<evidence type="ECO:0000256" key="1">
    <source>
        <dbReference type="SAM" id="Phobius"/>
    </source>
</evidence>
<reference evidence="2 3" key="1">
    <citation type="submission" date="2020-08" db="EMBL/GenBank/DDBJ databases">
        <title>Sequencing the genomes of 1000 actinobacteria strains.</title>
        <authorList>
            <person name="Klenk H.-P."/>
        </authorList>
    </citation>
    <scope>NUCLEOTIDE SEQUENCE [LARGE SCALE GENOMIC DNA]</scope>
    <source>
        <strain evidence="2 3">DSM 105498</strain>
    </source>
</reference>
<proteinExistence type="predicted"/>
<keyword evidence="1" id="KW-0472">Membrane</keyword>
<evidence type="ECO:0008006" key="4">
    <source>
        <dbReference type="Google" id="ProtNLM"/>
    </source>
</evidence>
<feature type="transmembrane region" description="Helical" evidence="1">
    <location>
        <begin position="90"/>
        <end position="110"/>
    </location>
</feature>
<name>A0A7W4W075_9ACTN</name>
<gene>
    <name evidence="2" type="ORF">FHU40_004919</name>
</gene>
<protein>
    <recommendedName>
        <fullName evidence="4">M50 family peptidase</fullName>
    </recommendedName>
</protein>
<dbReference type="InterPro" id="IPR049500">
    <property type="entry name" value="Peptidase_M50B-like"/>
</dbReference>
<feature type="transmembrane region" description="Helical" evidence="1">
    <location>
        <begin position="139"/>
        <end position="158"/>
    </location>
</feature>
<accession>A0A7W4W075</accession>
<keyword evidence="1" id="KW-1133">Transmembrane helix</keyword>
<keyword evidence="1" id="KW-0812">Transmembrane</keyword>
<evidence type="ECO:0000313" key="3">
    <source>
        <dbReference type="Proteomes" id="UP000589626"/>
    </source>
</evidence>
<dbReference type="Pfam" id="PF13398">
    <property type="entry name" value="Peptidase_M50B"/>
    <property type="match status" value="1"/>
</dbReference>
<dbReference type="AlphaFoldDB" id="A0A7W4W075"/>